<protein>
    <recommendedName>
        <fullName evidence="4">SipW-cognate class signal peptide</fullName>
    </recommendedName>
</protein>
<dbReference type="STRING" id="370764.SAMN04489810_2138"/>
<organism evidence="2 3">
    <name type="scientific">Microbacterium pygmaeum</name>
    <dbReference type="NCBI Taxonomy" id="370764"/>
    <lineage>
        <taxon>Bacteria</taxon>
        <taxon>Bacillati</taxon>
        <taxon>Actinomycetota</taxon>
        <taxon>Actinomycetes</taxon>
        <taxon>Micrococcales</taxon>
        <taxon>Microbacteriaceae</taxon>
        <taxon>Microbacterium</taxon>
    </lineage>
</organism>
<evidence type="ECO:0008006" key="4">
    <source>
        <dbReference type="Google" id="ProtNLM"/>
    </source>
</evidence>
<accession>A0A1G7ZR10</accession>
<feature type="signal peptide" evidence="1">
    <location>
        <begin position="1"/>
        <end position="23"/>
    </location>
</feature>
<keyword evidence="3" id="KW-1185">Reference proteome</keyword>
<proteinExistence type="predicted"/>
<dbReference type="OrthoDB" id="5124573at2"/>
<feature type="chain" id="PRO_5009242874" description="SipW-cognate class signal peptide" evidence="1">
    <location>
        <begin position="24"/>
        <end position="173"/>
    </location>
</feature>
<reference evidence="2 3" key="1">
    <citation type="submission" date="2016-10" db="EMBL/GenBank/DDBJ databases">
        <authorList>
            <person name="de Groot N.N."/>
        </authorList>
    </citation>
    <scope>NUCLEOTIDE SEQUENCE [LARGE SCALE GENOMIC DNA]</scope>
    <source>
        <strain evidence="2 3">DSM 23142</strain>
    </source>
</reference>
<name>A0A1G7ZR10_9MICO</name>
<evidence type="ECO:0000313" key="3">
    <source>
        <dbReference type="Proteomes" id="UP000199009"/>
    </source>
</evidence>
<dbReference type="AlphaFoldDB" id="A0A1G7ZR10"/>
<evidence type="ECO:0000256" key="1">
    <source>
        <dbReference type="SAM" id="SignalP"/>
    </source>
</evidence>
<dbReference type="RefSeq" id="WP_091489572.1">
    <property type="nucleotide sequence ID" value="NZ_LT629692.1"/>
</dbReference>
<dbReference type="Proteomes" id="UP000199009">
    <property type="component" value="Chromosome I"/>
</dbReference>
<keyword evidence="1" id="KW-0732">Signal</keyword>
<gene>
    <name evidence="2" type="ORF">SAMN04489810_2138</name>
</gene>
<sequence length="173" mass="16298">MTSAATIGAAVVLAVATAGGTYASLSAATPVAAGGTLRAGTTAISISSPLAVPTSALYPGRTVAGSGTVTNSGTTAVRLRVAGLALSSASNAFSSALVVGVSVVAAASACTVATTPQWTGSFASATPTELPTTLAVGASAVVCVQVSLPLSALADAGGKPAATFTVSIDGRQT</sequence>
<evidence type="ECO:0000313" key="2">
    <source>
        <dbReference type="EMBL" id="SDH11119.1"/>
    </source>
</evidence>
<dbReference type="EMBL" id="LT629692">
    <property type="protein sequence ID" value="SDH11119.1"/>
    <property type="molecule type" value="Genomic_DNA"/>
</dbReference>